<reference evidence="1" key="1">
    <citation type="journal article" date="2021" name="Proc. Natl. Acad. Sci. U.S.A.">
        <title>A Catalog of Tens of Thousands of Viruses from Human Metagenomes Reveals Hidden Associations with Chronic Diseases.</title>
        <authorList>
            <person name="Tisza M.J."/>
            <person name="Buck C.B."/>
        </authorList>
    </citation>
    <scope>NUCLEOTIDE SEQUENCE</scope>
    <source>
        <strain evidence="1">CtrCv3</strain>
    </source>
</reference>
<name>A0A8S5SD19_9CAUD</name>
<evidence type="ECO:0000313" key="1">
    <source>
        <dbReference type="EMBL" id="DAF48715.1"/>
    </source>
</evidence>
<accession>A0A8S5SD19</accession>
<proteinExistence type="predicted"/>
<organism evidence="1">
    <name type="scientific">Siphoviridae sp. ctrCv3</name>
    <dbReference type="NCBI Taxonomy" id="2827954"/>
    <lineage>
        <taxon>Viruses</taxon>
        <taxon>Duplodnaviria</taxon>
        <taxon>Heunggongvirae</taxon>
        <taxon>Uroviricota</taxon>
        <taxon>Caudoviricetes</taxon>
    </lineage>
</organism>
<dbReference type="EMBL" id="BK032572">
    <property type="protein sequence ID" value="DAF48715.1"/>
    <property type="molecule type" value="Genomic_DNA"/>
</dbReference>
<protein>
    <submittedName>
        <fullName evidence="1">Uncharacterized protein</fullName>
    </submittedName>
</protein>
<sequence>MLDALEIRKEIARLEYEESSYPNYAKLATLYTIRAEMNKENEPQSAAPRAVVQSIPAYSGAAYGNSDFLRTISDKERQDAWRVMDELMESLSVMQPKTYAAVMNKLNDL</sequence>